<proteinExistence type="predicted"/>
<evidence type="ECO:0000313" key="1">
    <source>
        <dbReference type="EMBL" id="MFD2562911.1"/>
    </source>
</evidence>
<sequence length="101" mass="11624">MAISKKGLRSITVDGQKFYWKFDGKVLVYSDQIKNGLLIVDFGWYDTWLFVNDNDNRPSDFEPKSVTPKFVSESIAFALTKGWKEGKMEIAFKKGSYKKKA</sequence>
<organism evidence="1 2">
    <name type="scientific">Aquimarina rubra</name>
    <dbReference type="NCBI Taxonomy" id="1920033"/>
    <lineage>
        <taxon>Bacteria</taxon>
        <taxon>Pseudomonadati</taxon>
        <taxon>Bacteroidota</taxon>
        <taxon>Flavobacteriia</taxon>
        <taxon>Flavobacteriales</taxon>
        <taxon>Flavobacteriaceae</taxon>
        <taxon>Aquimarina</taxon>
    </lineage>
</organism>
<keyword evidence="2" id="KW-1185">Reference proteome</keyword>
<accession>A0ABW5LGG6</accession>
<reference evidence="2" key="1">
    <citation type="journal article" date="2019" name="Int. J. Syst. Evol. Microbiol.">
        <title>The Global Catalogue of Microorganisms (GCM) 10K type strain sequencing project: providing services to taxonomists for standard genome sequencing and annotation.</title>
        <authorList>
            <consortium name="The Broad Institute Genomics Platform"/>
            <consortium name="The Broad Institute Genome Sequencing Center for Infectious Disease"/>
            <person name="Wu L."/>
            <person name="Ma J."/>
        </authorList>
    </citation>
    <scope>NUCLEOTIDE SEQUENCE [LARGE SCALE GENOMIC DNA]</scope>
    <source>
        <strain evidence="2">KCTC 52274</strain>
    </source>
</reference>
<gene>
    <name evidence="1" type="ORF">ACFSR1_09565</name>
</gene>
<comment type="caution">
    <text evidence="1">The sequence shown here is derived from an EMBL/GenBank/DDBJ whole genome shotgun (WGS) entry which is preliminary data.</text>
</comment>
<dbReference type="Proteomes" id="UP001597319">
    <property type="component" value="Unassembled WGS sequence"/>
</dbReference>
<evidence type="ECO:0000313" key="2">
    <source>
        <dbReference type="Proteomes" id="UP001597319"/>
    </source>
</evidence>
<name>A0ABW5LGG6_9FLAO</name>
<dbReference type="RefSeq" id="WP_378291907.1">
    <property type="nucleotide sequence ID" value="NZ_JBHULE010000019.1"/>
</dbReference>
<dbReference type="EMBL" id="JBHULE010000019">
    <property type="protein sequence ID" value="MFD2562911.1"/>
    <property type="molecule type" value="Genomic_DNA"/>
</dbReference>
<protein>
    <submittedName>
        <fullName evidence="1">Uncharacterized protein</fullName>
    </submittedName>
</protein>